<dbReference type="Proteomes" id="UP001162881">
    <property type="component" value="Unassembled WGS sequence"/>
</dbReference>
<sequence length="448" mass="49810">MSALLVAGRRVVLFICALALFGWAVRQAPRDPDSLVFEGADTLARVPGLIGQTLANLVRDPFVESQTPDISPRTAHYAPIANHTAHRIEGLVLRTDLKRAAPQAGWRLVQGIFMIDGKPRYAALAISPRMAVERVWLVGSDMLVRHHFAVGQAPYPHGFALLDDGSMLYAFDSDYFPLRIDSCGKRVWYGDARITHAFNPDDTGKFAWGIGSEDDIRKIDLATGRTVRRITALQIEAANPQLSVFQMRRIDDNAVGANPRRDTERFYDDAFHINDAEPLPGALAAAFPEFSQGDLLISMRSLNLVLVIDPETLHVKWFTNDVTLRQHDPDWDADGTISVFDNQNGRSFSRIVAFDPSGEKAPHVLLDGQRYDFYSRVRGKHQRLPGGGLLVTSSEQGRAFEVDASGRLAWELVVHDPRHPGRNFVLSEVANFPSDSKRIERVLACPVS</sequence>
<dbReference type="Pfam" id="PF14269">
    <property type="entry name" value="Arylsulfotran_2"/>
    <property type="match status" value="1"/>
</dbReference>
<organism evidence="1 2">
    <name type="scientific">Novosphingobium organovorum</name>
    <dbReference type="NCBI Taxonomy" id="2930092"/>
    <lineage>
        <taxon>Bacteria</taxon>
        <taxon>Pseudomonadati</taxon>
        <taxon>Pseudomonadota</taxon>
        <taxon>Alphaproteobacteria</taxon>
        <taxon>Sphingomonadales</taxon>
        <taxon>Sphingomonadaceae</taxon>
        <taxon>Novosphingobium</taxon>
    </lineage>
</organism>
<dbReference type="EMBL" id="JALHLF010000011">
    <property type="protein sequence ID" value="MCJ2182115.1"/>
    <property type="molecule type" value="Genomic_DNA"/>
</dbReference>
<dbReference type="PANTHER" id="PTHR35340">
    <property type="entry name" value="PQQ ENZYME REPEAT PROTEIN-RELATED"/>
    <property type="match status" value="1"/>
</dbReference>
<proteinExistence type="predicted"/>
<dbReference type="PANTHER" id="PTHR35340:SF5">
    <property type="entry name" value="ASST-DOMAIN-CONTAINING PROTEIN"/>
    <property type="match status" value="1"/>
</dbReference>
<dbReference type="InterPro" id="IPR053143">
    <property type="entry name" value="Arylsulfate_ST"/>
</dbReference>
<dbReference type="InterPro" id="IPR039535">
    <property type="entry name" value="ASST-like"/>
</dbReference>
<dbReference type="RefSeq" id="WP_244017694.1">
    <property type="nucleotide sequence ID" value="NZ_JALHLF010000011.1"/>
</dbReference>
<keyword evidence="2" id="KW-1185">Reference proteome</keyword>
<comment type="caution">
    <text evidence="1">The sequence shown here is derived from an EMBL/GenBank/DDBJ whole genome shotgun (WGS) entry which is preliminary data.</text>
</comment>
<dbReference type="SUPFAM" id="SSF63829">
    <property type="entry name" value="Calcium-dependent phosphotriesterase"/>
    <property type="match status" value="1"/>
</dbReference>
<evidence type="ECO:0000313" key="2">
    <source>
        <dbReference type="Proteomes" id="UP001162881"/>
    </source>
</evidence>
<gene>
    <name evidence="1" type="ORF">MTR62_05270</name>
</gene>
<protein>
    <submittedName>
        <fullName evidence="1">Arylsulfotransferase family protein</fullName>
    </submittedName>
</protein>
<evidence type="ECO:0000313" key="1">
    <source>
        <dbReference type="EMBL" id="MCJ2182115.1"/>
    </source>
</evidence>
<name>A0ABT0BB63_9SPHN</name>
<reference evidence="1" key="1">
    <citation type="submission" date="2022-03" db="EMBL/GenBank/DDBJ databases">
        <title>Identification of a novel bacterium isolated from mangrove sediments.</title>
        <authorList>
            <person name="Pan X."/>
        </authorList>
    </citation>
    <scope>NUCLEOTIDE SEQUENCE</scope>
    <source>
        <strain evidence="1">B1949</strain>
    </source>
</reference>
<accession>A0ABT0BB63</accession>